<dbReference type="PANTHER" id="PTHR46774">
    <property type="entry name" value="CHROMATIN MODIFICATION-RELATED PROTEIN EAF1 A-RELATED"/>
    <property type="match status" value="1"/>
</dbReference>
<dbReference type="PANTHER" id="PTHR46774:SF3">
    <property type="entry name" value="CHROMATIN MODIFICATION-RELATED PROTEIN EAF1 A-RELATED"/>
    <property type="match status" value="1"/>
</dbReference>
<proteinExistence type="predicted"/>
<protein>
    <submittedName>
        <fullName evidence="1">CHROMATIN MODIFICATION-RELATED PROTEIN EAF1 A-RELATED</fullName>
    </submittedName>
</protein>
<dbReference type="GO" id="GO:0035267">
    <property type="term" value="C:NuA4 histone acetyltransferase complex"/>
    <property type="evidence" value="ECO:0007669"/>
    <property type="project" value="InterPro"/>
</dbReference>
<evidence type="ECO:0000313" key="1">
    <source>
        <dbReference type="EMBL" id="KAJ6729074.1"/>
    </source>
</evidence>
<organism evidence="1 2">
    <name type="scientific">Salix viminalis</name>
    <name type="common">Common osier</name>
    <name type="synonym">Basket willow</name>
    <dbReference type="NCBI Taxonomy" id="40686"/>
    <lineage>
        <taxon>Eukaryota</taxon>
        <taxon>Viridiplantae</taxon>
        <taxon>Streptophyta</taxon>
        <taxon>Embryophyta</taxon>
        <taxon>Tracheophyta</taxon>
        <taxon>Spermatophyta</taxon>
        <taxon>Magnoliopsida</taxon>
        <taxon>eudicotyledons</taxon>
        <taxon>Gunneridae</taxon>
        <taxon>Pentapetalae</taxon>
        <taxon>rosids</taxon>
        <taxon>fabids</taxon>
        <taxon>Malpighiales</taxon>
        <taxon>Salicaceae</taxon>
        <taxon>Saliceae</taxon>
        <taxon>Salix</taxon>
    </lineage>
</organism>
<name>A0A9Q0ZC14_SALVM</name>
<reference evidence="1" key="1">
    <citation type="submission" date="2022-11" db="EMBL/GenBank/DDBJ databases">
        <authorList>
            <person name="Hyden B.L."/>
            <person name="Feng K."/>
            <person name="Yates T."/>
            <person name="Jawdy S."/>
            <person name="Smart L.B."/>
            <person name="Muchero W."/>
        </authorList>
    </citation>
    <scope>NUCLEOTIDE SEQUENCE</scope>
    <source>
        <tissue evidence="1">Shoot tip</tissue>
    </source>
</reference>
<evidence type="ECO:0000313" key="2">
    <source>
        <dbReference type="Proteomes" id="UP001151529"/>
    </source>
</evidence>
<reference evidence="1" key="2">
    <citation type="journal article" date="2023" name="Int. J. Mol. Sci.">
        <title>De Novo Assembly and Annotation of 11 Diverse Shrub Willow (Salix) Genomes Reveals Novel Gene Organization in Sex-Linked Regions.</title>
        <authorList>
            <person name="Hyden B."/>
            <person name="Feng K."/>
            <person name="Yates T.B."/>
            <person name="Jawdy S."/>
            <person name="Cereghino C."/>
            <person name="Smart L.B."/>
            <person name="Muchero W."/>
        </authorList>
    </citation>
    <scope>NUCLEOTIDE SEQUENCE [LARGE SCALE GENOMIC DNA]</scope>
    <source>
        <tissue evidence="1">Shoot tip</tissue>
    </source>
</reference>
<dbReference type="EMBL" id="JAPFFL010000004">
    <property type="protein sequence ID" value="KAJ6729074.1"/>
    <property type="molecule type" value="Genomic_DNA"/>
</dbReference>
<dbReference type="InterPro" id="IPR044798">
    <property type="entry name" value="EAF1A/B"/>
</dbReference>
<gene>
    <name evidence="1" type="ORF">OIU85_020039</name>
</gene>
<keyword evidence="2" id="KW-1185">Reference proteome</keyword>
<sequence>MHTGSGQGNLMRPREALHMLRLGQNSEHQRQMMVPELQMQATQGNSQGISAFNGVPTAFANQTTTSPVQTYPVHPQQSNMLSNPHHLNLRGSQSYYRFTAANICCAPC</sequence>
<accession>A0A9Q0ZC14</accession>
<dbReference type="Proteomes" id="UP001151529">
    <property type="component" value="Chromosome 2"/>
</dbReference>
<dbReference type="OrthoDB" id="10476686at2759"/>
<comment type="caution">
    <text evidence="1">The sequence shown here is derived from an EMBL/GenBank/DDBJ whole genome shotgun (WGS) entry which is preliminary data.</text>
</comment>
<dbReference type="AlphaFoldDB" id="A0A9Q0ZC14"/>